<evidence type="ECO:0000256" key="1">
    <source>
        <dbReference type="SAM" id="MobiDB-lite"/>
    </source>
</evidence>
<dbReference type="STRING" id="1045855.DSC_06250"/>
<gene>
    <name evidence="2" type="ordered locus">DSC_06250</name>
</gene>
<evidence type="ECO:0000313" key="2">
    <source>
        <dbReference type="EMBL" id="AER55901.1"/>
    </source>
</evidence>
<dbReference type="GO" id="GO:0016757">
    <property type="term" value="F:glycosyltransferase activity"/>
    <property type="evidence" value="ECO:0007669"/>
    <property type="project" value="UniProtKB-KW"/>
</dbReference>
<keyword evidence="2" id="KW-0808">Transferase</keyword>
<dbReference type="KEGG" id="psd:DSC_06250"/>
<dbReference type="Proteomes" id="UP000005870">
    <property type="component" value="Chromosome"/>
</dbReference>
<accession>G7UR90</accession>
<name>G7UR90_PSEUP</name>
<feature type="region of interest" description="Disordered" evidence="1">
    <location>
        <begin position="324"/>
        <end position="348"/>
    </location>
</feature>
<keyword evidence="2" id="KW-0328">Glycosyltransferase</keyword>
<reference evidence="2 3" key="1">
    <citation type="journal article" date="2012" name="J. Bacteriol.">
        <title>Complete Genome Sequence of the BTEX-Degrading Bacterium Pseudoxanthomonas spadix BD-a59.</title>
        <authorList>
            <person name="Lee S.H."/>
            <person name="Jin H.M."/>
            <person name="Lee H.J."/>
            <person name="Kim J.M."/>
            <person name="Jeon C.O."/>
        </authorList>
    </citation>
    <scope>NUCLEOTIDE SEQUENCE [LARGE SCALE GENOMIC DNA]</scope>
    <source>
        <strain evidence="2 3">BD-a59</strain>
    </source>
</reference>
<dbReference type="EMBL" id="CP003093">
    <property type="protein sequence ID" value="AER55901.1"/>
    <property type="molecule type" value="Genomic_DNA"/>
</dbReference>
<dbReference type="Pfam" id="PF13692">
    <property type="entry name" value="Glyco_trans_1_4"/>
    <property type="match status" value="1"/>
</dbReference>
<dbReference type="AlphaFoldDB" id="G7UR90"/>
<keyword evidence="3" id="KW-1185">Reference proteome</keyword>
<protein>
    <submittedName>
        <fullName evidence="2">Mannosyltransferase</fullName>
    </submittedName>
</protein>
<sequence>MLTVLQQVDRPTPTTNPYLVQLFRALEPMVHLRYWSLRNALLTRYDVVHLHWPEYMMRHPSALGRLLRQCAVALLLLRWQVLRTPVVRTMHNLEPHEGGGRFETLLLRWMDRLTTRWIRINATTELRAPGTDTALHGHYRHWYAGFAKPVQVPGRLLHFGLIRPYKGVEVLIKAMAEVREPGCTLRIAGNPADAQMRTLVEQACAADPRISALLQYVQDPTLAAEISEAELIVLPYREMHNSGTLLLSLSLSRPVLVPRTPNNVALADEVGPGWVFMYEGQLTAQVVEEGLRRARAAHRQADPDLSLRDWDRVGEQHYRSYMAAIDQRRGRGRGQGQEDRAAPVGRDR</sequence>
<organism evidence="2 3">
    <name type="scientific">Pseudoxanthomonas spadix (strain BD-a59)</name>
    <dbReference type="NCBI Taxonomy" id="1045855"/>
    <lineage>
        <taxon>Bacteria</taxon>
        <taxon>Pseudomonadati</taxon>
        <taxon>Pseudomonadota</taxon>
        <taxon>Gammaproteobacteria</taxon>
        <taxon>Lysobacterales</taxon>
        <taxon>Lysobacteraceae</taxon>
        <taxon>Pseudoxanthomonas</taxon>
    </lineage>
</organism>
<dbReference type="Gene3D" id="3.40.50.2000">
    <property type="entry name" value="Glycogen Phosphorylase B"/>
    <property type="match status" value="2"/>
</dbReference>
<proteinExistence type="predicted"/>
<dbReference type="eggNOG" id="COG0438">
    <property type="taxonomic scope" value="Bacteria"/>
</dbReference>
<evidence type="ECO:0000313" key="3">
    <source>
        <dbReference type="Proteomes" id="UP000005870"/>
    </source>
</evidence>
<dbReference type="SUPFAM" id="SSF53756">
    <property type="entry name" value="UDP-Glycosyltransferase/glycogen phosphorylase"/>
    <property type="match status" value="1"/>
</dbReference>
<feature type="compositionally biased region" description="Basic and acidic residues" evidence="1">
    <location>
        <begin position="336"/>
        <end position="348"/>
    </location>
</feature>
<dbReference type="HOGENOM" id="CLU_009583_6_0_6"/>